<evidence type="ECO:0000313" key="1">
    <source>
        <dbReference type="EMBL" id="POY48578.1"/>
    </source>
</evidence>
<organism evidence="1">
    <name type="scientific">Pectobacterium versatile</name>
    <dbReference type="NCBI Taxonomy" id="2488639"/>
    <lineage>
        <taxon>Bacteria</taxon>
        <taxon>Pseudomonadati</taxon>
        <taxon>Pseudomonadota</taxon>
        <taxon>Gammaproteobacteria</taxon>
        <taxon>Enterobacterales</taxon>
        <taxon>Pectobacteriaceae</taxon>
        <taxon>Pectobacterium</taxon>
    </lineage>
</organism>
<sequence length="571" mass="64027">MVDWDDMECRVAREESRYQAGIGTCSLALQVGFFFDGLKRNINVDEDSQRLTNVGRLFRAHPERRTSEIGSSYVYSAVYVPGLGTTLDDTATERLHSIMDARQKAMPEDYADALVEQGKEAAVDTVKGAFKGDWSQVLSNKLDDLRTMKSGLDAAASAAKKAATRALLEAAEPIRDNPIVAELLMTGVDARVDSAKNQFKLNVADVKKINQLPIKLIQISVFGADLGAALARRFIDELLESVCTKVGNEYRYEDSKVEVIFAGLFDCTRRSSLDMGDTVATVSDGAGLVARHPVVGMITTAFGAKVIAFDKPLHPAVKSALHLIAAHERRESRPLLPLGPLKSGWREVLCPGISEDVTGGLLPNEQRTSAELCRVPLRQMFETARRAQVPFPNFRTLQKTSRRVSSYFIMQDSRLGYSAKAYSEFYSKWVGKTSPTPEAFELHMIHYCVWLGEKLHDYKILFKNATGSERDKLNEQWGWLKQVEYDADNVRRSRGLRRQMYQGADLVKFFNETKRVPHEADIFFNYFMHDFASEELRFATLNDQAGTMLRNNNFFVPRGIEVLTADDEATA</sequence>
<dbReference type="Proteomes" id="UP000237284">
    <property type="component" value="Chromosome"/>
</dbReference>
<evidence type="ECO:0000313" key="3">
    <source>
        <dbReference type="Proteomes" id="UP000237284"/>
    </source>
</evidence>
<dbReference type="EMBL" id="CP065030">
    <property type="protein sequence ID" value="QPK14914.1"/>
    <property type="molecule type" value="Genomic_DNA"/>
</dbReference>
<reference evidence="1" key="1">
    <citation type="submission" date="2017-12" db="EMBL/GenBank/DDBJ databases">
        <title>First report on the novel genomospecies/subspecies of Pectobacterium carotovorum in Russia.</title>
        <authorList>
            <person name="Shirshikov F.V."/>
            <person name="Miroshnikov K."/>
            <person name="Toshakov S.V."/>
            <person name="Kabanova A.P."/>
            <person name="Barannik A.P."/>
            <person name="Shneider M."/>
            <person name="Ignatov A.N."/>
            <person name="Miroshnikov K.A."/>
        </authorList>
    </citation>
    <scope>NUCLEOTIDE SEQUENCE [LARGE SCALE GENOMIC DNA]</scope>
    <source>
        <strain evidence="1">F131</strain>
    </source>
</reference>
<reference evidence="2 3" key="2">
    <citation type="submission" date="2020-11" db="EMBL/GenBank/DDBJ databases">
        <title>Complete genome sequence of Pectobacterium versatile F131.</title>
        <authorList>
            <person name="Shirshikov F.V."/>
            <person name="Miroshnikov K."/>
            <person name="Toshakov S.V."/>
            <person name="Kabanova A.P."/>
            <person name="Barannik A.P."/>
            <person name="Shneider M."/>
            <person name="Ignatov A.N."/>
            <person name="Miroshnikov K.A."/>
            <person name="Mikhailova Y.V."/>
            <person name="Shelenkov A."/>
            <person name="Yanushevich Y.G."/>
            <person name="Evseev P.V."/>
        </authorList>
    </citation>
    <scope>NUCLEOTIDE SEQUENCE [LARGE SCALE GENOMIC DNA]</scope>
    <source>
        <strain evidence="2 3">F131</strain>
    </source>
</reference>
<gene>
    <name evidence="2" type="ORF">F131LOC_016400</name>
    <name evidence="1" type="ORF">F131LOC_03616</name>
</gene>
<dbReference type="AlphaFoldDB" id="A0A855MGR4"/>
<proteinExistence type="predicted"/>
<name>A0A855MGR4_9GAMM</name>
<evidence type="ECO:0000313" key="2">
    <source>
        <dbReference type="EMBL" id="QPK14914.1"/>
    </source>
</evidence>
<accession>A0A855MGR4</accession>
<protein>
    <submittedName>
        <fullName evidence="2">DUF2235 domain-containing protein</fullName>
    </submittedName>
</protein>
<dbReference type="RefSeq" id="WP_103972231.1">
    <property type="nucleotide sequence ID" value="NZ_CAKLIE010000017.1"/>
</dbReference>
<dbReference type="EMBL" id="PDVW01000028">
    <property type="protein sequence ID" value="POY48578.1"/>
    <property type="molecule type" value="Genomic_DNA"/>
</dbReference>